<dbReference type="CDD" id="cd06223">
    <property type="entry name" value="PRTases_typeI"/>
    <property type="match status" value="1"/>
</dbReference>
<comment type="pathway">
    <text evidence="3 15">Purine metabolism; IMP biosynthesis via salvage pathway; IMP from hypoxanthine: step 1/1.</text>
</comment>
<comment type="catalytic activity">
    <reaction evidence="14">
        <text>IMP + diphosphate = hypoxanthine + 5-phospho-alpha-D-ribose 1-diphosphate</text>
        <dbReference type="Rhea" id="RHEA:17973"/>
        <dbReference type="ChEBI" id="CHEBI:17368"/>
        <dbReference type="ChEBI" id="CHEBI:33019"/>
        <dbReference type="ChEBI" id="CHEBI:58017"/>
        <dbReference type="ChEBI" id="CHEBI:58053"/>
        <dbReference type="EC" id="2.4.2.8"/>
    </reaction>
    <physiologicalReaction direction="right-to-left" evidence="14">
        <dbReference type="Rhea" id="RHEA:17975"/>
    </physiologicalReaction>
</comment>
<evidence type="ECO:0000256" key="9">
    <source>
        <dbReference type="ARBA" id="ARBA00022723"/>
    </source>
</evidence>
<evidence type="ECO:0000256" key="14">
    <source>
        <dbReference type="ARBA" id="ARBA00049402"/>
    </source>
</evidence>
<dbReference type="InterPro" id="IPR029057">
    <property type="entry name" value="PRTase-like"/>
</dbReference>
<accession>A0A0K2JFY8</accession>
<feature type="domain" description="Phosphoribosyltransferase" evidence="16">
    <location>
        <begin position="31"/>
        <end position="169"/>
    </location>
</feature>
<evidence type="ECO:0000256" key="10">
    <source>
        <dbReference type="ARBA" id="ARBA00022726"/>
    </source>
</evidence>
<evidence type="ECO:0000256" key="7">
    <source>
        <dbReference type="ARBA" id="ARBA00022676"/>
    </source>
</evidence>
<name>A0A0K2JFY8_SPIKU</name>
<protein>
    <recommendedName>
        <fullName evidence="15">Hypoxanthine phosphoribosyltransferase</fullName>
        <ecNumber evidence="15">2.4.2.8</ecNumber>
    </recommendedName>
</protein>
<evidence type="ECO:0000313" key="17">
    <source>
        <dbReference type="EMBL" id="ALA97338.1"/>
    </source>
</evidence>
<dbReference type="PATRIC" id="fig|273035.7.peg.508"/>
<gene>
    <name evidence="17" type="ORF">SKUN_00435</name>
</gene>
<dbReference type="GO" id="GO:0000287">
    <property type="term" value="F:magnesium ion binding"/>
    <property type="evidence" value="ECO:0007669"/>
    <property type="project" value="TreeGrafter"/>
</dbReference>
<dbReference type="InterPro" id="IPR005904">
    <property type="entry name" value="Hxn_phspho_trans"/>
</dbReference>
<keyword evidence="9 15" id="KW-0479">Metal-binding</keyword>
<dbReference type="KEGG" id="skn:SKUN_00435"/>
<dbReference type="NCBIfam" id="TIGR01203">
    <property type="entry name" value="HGPRTase"/>
    <property type="match status" value="1"/>
</dbReference>
<dbReference type="InterPro" id="IPR000836">
    <property type="entry name" value="PRTase_dom"/>
</dbReference>
<dbReference type="GO" id="GO:0006178">
    <property type="term" value="P:guanine salvage"/>
    <property type="evidence" value="ECO:0007669"/>
    <property type="project" value="TreeGrafter"/>
</dbReference>
<dbReference type="EMBL" id="CP010899">
    <property type="protein sequence ID" value="ALA97338.1"/>
    <property type="molecule type" value="Genomic_DNA"/>
</dbReference>
<dbReference type="EC" id="2.4.2.8" evidence="15"/>
<evidence type="ECO:0000256" key="13">
    <source>
        <dbReference type="ARBA" id="ARBA00048811"/>
    </source>
</evidence>
<proteinExistence type="inferred from homology"/>
<evidence type="ECO:0000256" key="3">
    <source>
        <dbReference type="ARBA" id="ARBA00004669"/>
    </source>
</evidence>
<dbReference type="AlphaFoldDB" id="A0A0K2JFY8"/>
<evidence type="ECO:0000256" key="11">
    <source>
        <dbReference type="ARBA" id="ARBA00022741"/>
    </source>
</evidence>
<keyword evidence="7 15" id="KW-0328">Glycosyltransferase</keyword>
<dbReference type="RefSeq" id="WP_053390648.1">
    <property type="nucleotide sequence ID" value="NZ_CP010899.1"/>
</dbReference>
<dbReference type="GO" id="GO:0032263">
    <property type="term" value="P:GMP salvage"/>
    <property type="evidence" value="ECO:0007669"/>
    <property type="project" value="TreeGrafter"/>
</dbReference>
<dbReference type="GO" id="GO:0000166">
    <property type="term" value="F:nucleotide binding"/>
    <property type="evidence" value="ECO:0007669"/>
    <property type="project" value="UniProtKB-KW"/>
</dbReference>
<dbReference type="PANTHER" id="PTHR43340">
    <property type="entry name" value="HYPOXANTHINE-GUANINE PHOSPHORIBOSYLTRANSFERASE"/>
    <property type="match status" value="1"/>
</dbReference>
<evidence type="ECO:0000259" key="16">
    <source>
        <dbReference type="Pfam" id="PF00156"/>
    </source>
</evidence>
<sequence>MKIHPLVKEILITTKEIDKKCFELGQQISHYYLNEYPTKDNTILCLGLLKGCIPFMAKLISHLVGIECETEYMVVSSYFGDIKSKDTPQILLDLPIPITNRDILLVEDIIDSGKTIKMIKNYLYLKGARSVKVVTLLVKKAAQKVDLAADWYGFDVPPAFLIGFGLDYQECLRNLPYIAIADQKKLATWKWDIKD</sequence>
<dbReference type="STRING" id="273035.SKUN_00435"/>
<dbReference type="Pfam" id="PF00156">
    <property type="entry name" value="Pribosyltran"/>
    <property type="match status" value="1"/>
</dbReference>
<dbReference type="Gene3D" id="3.40.50.2020">
    <property type="match status" value="1"/>
</dbReference>
<dbReference type="Proteomes" id="UP000062963">
    <property type="component" value="Chromosome"/>
</dbReference>
<keyword evidence="10 15" id="KW-0660">Purine salvage</keyword>
<dbReference type="GO" id="GO:0032264">
    <property type="term" value="P:IMP salvage"/>
    <property type="evidence" value="ECO:0007669"/>
    <property type="project" value="UniProtKB-UniPathway"/>
</dbReference>
<dbReference type="GO" id="GO:0004422">
    <property type="term" value="F:hypoxanthine phosphoribosyltransferase activity"/>
    <property type="evidence" value="ECO:0007669"/>
    <property type="project" value="InterPro"/>
</dbReference>
<comment type="cofactor">
    <cofactor evidence="1 15">
        <name>Mg(2+)</name>
        <dbReference type="ChEBI" id="CHEBI:18420"/>
    </cofactor>
</comment>
<comment type="pathway">
    <text evidence="4">Purine metabolism; GMP biosynthesis via salvage pathway; GMP from guanine: step 1/1.</text>
</comment>
<dbReference type="GO" id="GO:0052657">
    <property type="term" value="F:guanine phosphoribosyltransferase activity"/>
    <property type="evidence" value="ECO:0007669"/>
    <property type="project" value="RHEA"/>
</dbReference>
<keyword evidence="6 15" id="KW-0963">Cytoplasm</keyword>
<evidence type="ECO:0000256" key="6">
    <source>
        <dbReference type="ARBA" id="ARBA00022490"/>
    </source>
</evidence>
<dbReference type="OrthoDB" id="9802824at2"/>
<keyword evidence="11 15" id="KW-0547">Nucleotide-binding</keyword>
<dbReference type="SUPFAM" id="SSF53271">
    <property type="entry name" value="PRTase-like"/>
    <property type="match status" value="1"/>
</dbReference>
<keyword evidence="8 15" id="KW-0808">Transferase</keyword>
<dbReference type="GO" id="GO:0005829">
    <property type="term" value="C:cytosol"/>
    <property type="evidence" value="ECO:0007669"/>
    <property type="project" value="TreeGrafter"/>
</dbReference>
<evidence type="ECO:0000256" key="5">
    <source>
        <dbReference type="ARBA" id="ARBA00008391"/>
    </source>
</evidence>
<dbReference type="UniPathway" id="UPA00591">
    <property type="reaction ID" value="UER00648"/>
</dbReference>
<dbReference type="GO" id="GO:0006166">
    <property type="term" value="P:purine ribonucleoside salvage"/>
    <property type="evidence" value="ECO:0007669"/>
    <property type="project" value="UniProtKB-KW"/>
</dbReference>
<evidence type="ECO:0000256" key="1">
    <source>
        <dbReference type="ARBA" id="ARBA00001946"/>
    </source>
</evidence>
<keyword evidence="12 15" id="KW-0460">Magnesium</keyword>
<evidence type="ECO:0000256" key="8">
    <source>
        <dbReference type="ARBA" id="ARBA00022679"/>
    </source>
</evidence>
<dbReference type="PANTHER" id="PTHR43340:SF1">
    <property type="entry name" value="HYPOXANTHINE PHOSPHORIBOSYLTRANSFERASE"/>
    <property type="match status" value="1"/>
</dbReference>
<evidence type="ECO:0000256" key="15">
    <source>
        <dbReference type="RuleBase" id="RU364099"/>
    </source>
</evidence>
<comment type="catalytic activity">
    <reaction evidence="13">
        <text>GMP + diphosphate = guanine + 5-phospho-alpha-D-ribose 1-diphosphate</text>
        <dbReference type="Rhea" id="RHEA:25424"/>
        <dbReference type="ChEBI" id="CHEBI:16235"/>
        <dbReference type="ChEBI" id="CHEBI:33019"/>
        <dbReference type="ChEBI" id="CHEBI:58017"/>
        <dbReference type="ChEBI" id="CHEBI:58115"/>
        <dbReference type="EC" id="2.4.2.8"/>
    </reaction>
    <physiologicalReaction direction="right-to-left" evidence="13">
        <dbReference type="Rhea" id="RHEA:25426"/>
    </physiologicalReaction>
</comment>
<organism evidence="17 18">
    <name type="scientific">Spiroplasma kunkelii CR2-3x</name>
    <dbReference type="NCBI Taxonomy" id="273035"/>
    <lineage>
        <taxon>Bacteria</taxon>
        <taxon>Bacillati</taxon>
        <taxon>Mycoplasmatota</taxon>
        <taxon>Mollicutes</taxon>
        <taxon>Entomoplasmatales</taxon>
        <taxon>Spiroplasmataceae</taxon>
        <taxon>Spiroplasma</taxon>
    </lineage>
</organism>
<dbReference type="InterPro" id="IPR050408">
    <property type="entry name" value="HGPRT"/>
</dbReference>
<comment type="similarity">
    <text evidence="5 15">Belongs to the purine/pyrimidine phosphoribosyltransferase family.</text>
</comment>
<evidence type="ECO:0000256" key="2">
    <source>
        <dbReference type="ARBA" id="ARBA00004496"/>
    </source>
</evidence>
<evidence type="ECO:0000256" key="12">
    <source>
        <dbReference type="ARBA" id="ARBA00022842"/>
    </source>
</evidence>
<dbReference type="GO" id="GO:0046100">
    <property type="term" value="P:hypoxanthine metabolic process"/>
    <property type="evidence" value="ECO:0007669"/>
    <property type="project" value="TreeGrafter"/>
</dbReference>
<comment type="subcellular location">
    <subcellularLocation>
        <location evidence="2 15">Cytoplasm</location>
    </subcellularLocation>
</comment>
<evidence type="ECO:0000256" key="4">
    <source>
        <dbReference type="ARBA" id="ARBA00004676"/>
    </source>
</evidence>
<reference evidence="17 18" key="1">
    <citation type="journal article" date="2015" name="Genome Announc.">
        <title>Complete Genome Sequence of Spiroplasma kunkelii Strain CR2-3x, Causal Agent of Corn Stunt Disease in Zea mays L.</title>
        <authorList>
            <person name="Davis R.E."/>
            <person name="Shao J."/>
            <person name="Dally E.L."/>
            <person name="Zhao Y."/>
            <person name="Gasparich G.E."/>
            <person name="Gaynor B.J."/>
            <person name="Athey J.C."/>
            <person name="Harrison N.A."/>
            <person name="Donofrio N."/>
        </authorList>
    </citation>
    <scope>NUCLEOTIDE SEQUENCE [LARGE SCALE GENOMIC DNA]</scope>
    <source>
        <strain evidence="17 18">CR2-3x</strain>
    </source>
</reference>
<keyword evidence="18" id="KW-1185">Reference proteome</keyword>
<evidence type="ECO:0000313" key="18">
    <source>
        <dbReference type="Proteomes" id="UP000062963"/>
    </source>
</evidence>